<dbReference type="AlphaFoldDB" id="A0A136PKM2"/>
<dbReference type="Pfam" id="PF05719">
    <property type="entry name" value="GPP34"/>
    <property type="match status" value="1"/>
</dbReference>
<keyword evidence="3" id="KW-0446">Lipid-binding</keyword>
<evidence type="ECO:0000256" key="2">
    <source>
        <dbReference type="ARBA" id="ARBA00023034"/>
    </source>
</evidence>
<proteinExistence type="predicted"/>
<dbReference type="EMBL" id="LRQV01000141">
    <property type="protein sequence ID" value="KXK58962.1"/>
    <property type="molecule type" value="Genomic_DNA"/>
</dbReference>
<evidence type="ECO:0008006" key="7">
    <source>
        <dbReference type="Google" id="ProtNLM"/>
    </source>
</evidence>
<sequence>MVRLADELFLIGHDDFTGKPLAAAGNFDTALAGAILAELVLDGRLSVDNGAVVPLDHQPRDEPLTDQVLSEILRRGSGHSARLWLAFLRDEMQIRERVGGRLASAGWVRRVESRGLTLRASVRWPGVNPNLVAAPRVRLAASLQQTYRPLDTGTATLAALIRAANLTKVLMLVDRAVPERITRSRQDLPAALQSLLAAVDAGASTTALPARR</sequence>
<dbReference type="GO" id="GO:0005737">
    <property type="term" value="C:cytoplasm"/>
    <property type="evidence" value="ECO:0007669"/>
    <property type="project" value="UniProtKB-ARBA"/>
</dbReference>
<accession>A0A136PKM2</accession>
<keyword evidence="4" id="KW-0472">Membrane</keyword>
<dbReference type="InterPro" id="IPR038261">
    <property type="entry name" value="GPP34-like_sf"/>
</dbReference>
<evidence type="ECO:0000313" key="6">
    <source>
        <dbReference type="Proteomes" id="UP000070620"/>
    </source>
</evidence>
<comment type="subcellular location">
    <subcellularLocation>
        <location evidence="1">Golgi apparatus membrane</location>
        <topology evidence="1">Peripheral membrane protein</topology>
        <orientation evidence="1">Cytoplasmic side</orientation>
    </subcellularLocation>
</comment>
<dbReference type="GO" id="GO:0012505">
    <property type="term" value="C:endomembrane system"/>
    <property type="evidence" value="ECO:0007669"/>
    <property type="project" value="UniProtKB-ARBA"/>
</dbReference>
<evidence type="ECO:0000256" key="4">
    <source>
        <dbReference type="ARBA" id="ARBA00023136"/>
    </source>
</evidence>
<keyword evidence="2" id="KW-0333">Golgi apparatus</keyword>
<comment type="caution">
    <text evidence="5">The sequence shown here is derived from an EMBL/GenBank/DDBJ whole genome shotgun (WGS) entry which is preliminary data.</text>
</comment>
<dbReference type="InterPro" id="IPR008628">
    <property type="entry name" value="GPP34-like"/>
</dbReference>
<protein>
    <recommendedName>
        <fullName evidence="7">GPP34 family phosphoprotein</fullName>
    </recommendedName>
</protein>
<dbReference type="Proteomes" id="UP000070620">
    <property type="component" value="Unassembled WGS sequence"/>
</dbReference>
<evidence type="ECO:0000313" key="5">
    <source>
        <dbReference type="EMBL" id="KXK58962.1"/>
    </source>
</evidence>
<organism evidence="5 6">
    <name type="scientific">Micromonospora rosaria</name>
    <dbReference type="NCBI Taxonomy" id="47874"/>
    <lineage>
        <taxon>Bacteria</taxon>
        <taxon>Bacillati</taxon>
        <taxon>Actinomycetota</taxon>
        <taxon>Actinomycetes</taxon>
        <taxon>Micromonosporales</taxon>
        <taxon>Micromonosporaceae</taxon>
        <taxon>Micromonospora</taxon>
    </lineage>
</organism>
<keyword evidence="6" id="KW-1185">Reference proteome</keyword>
<evidence type="ECO:0000256" key="3">
    <source>
        <dbReference type="ARBA" id="ARBA00023121"/>
    </source>
</evidence>
<evidence type="ECO:0000256" key="1">
    <source>
        <dbReference type="ARBA" id="ARBA00004255"/>
    </source>
</evidence>
<dbReference type="Gene3D" id="1.10.3630.10">
    <property type="entry name" value="yeast vps74-n-term truncation variant domain like"/>
    <property type="match status" value="1"/>
</dbReference>
<reference evidence="5 6" key="1">
    <citation type="submission" date="2016-01" db="EMBL/GenBank/DDBJ databases">
        <title>Whole genome sequence and analysis of Micromonospora rosaria DSM 803, which can produce antibacterial substance rosamicin.</title>
        <authorList>
            <person name="Yang H."/>
            <person name="He X."/>
            <person name="Zhu D."/>
        </authorList>
    </citation>
    <scope>NUCLEOTIDE SEQUENCE [LARGE SCALE GENOMIC DNA]</scope>
    <source>
        <strain evidence="5 6">DSM 803</strain>
    </source>
</reference>
<dbReference type="GO" id="GO:0070273">
    <property type="term" value="F:phosphatidylinositol-4-phosphate binding"/>
    <property type="evidence" value="ECO:0007669"/>
    <property type="project" value="InterPro"/>
</dbReference>
<gene>
    <name evidence="5" type="ORF">AWW66_26845</name>
</gene>
<name>A0A136PKM2_9ACTN</name>